<reference evidence="7 8" key="1">
    <citation type="submission" date="2017-08" db="EMBL/GenBank/DDBJ databases">
        <title>Infants hospitalized years apart are colonized by the same room-sourced microbial strains.</title>
        <authorList>
            <person name="Brooks B."/>
            <person name="Olm M.R."/>
            <person name="Firek B.A."/>
            <person name="Baker R."/>
            <person name="Thomas B.C."/>
            <person name="Morowitz M.J."/>
            <person name="Banfield J.F."/>
        </authorList>
    </citation>
    <scope>NUCLEOTIDE SEQUENCE [LARGE SCALE GENOMIC DNA]</scope>
    <source>
        <strain evidence="7">S2_003_000_R2_14</strain>
    </source>
</reference>
<evidence type="ECO:0000256" key="5">
    <source>
        <dbReference type="ARBA" id="ARBA00023163"/>
    </source>
</evidence>
<dbReference type="InterPro" id="IPR008969">
    <property type="entry name" value="CarboxyPept-like_regulatory"/>
</dbReference>
<dbReference type="SUPFAM" id="SSF49464">
    <property type="entry name" value="Carboxypeptidase regulatory domain-like"/>
    <property type="match status" value="4"/>
</dbReference>
<evidence type="ECO:0000313" key="8">
    <source>
        <dbReference type="Proteomes" id="UP000249061"/>
    </source>
</evidence>
<evidence type="ECO:0000256" key="3">
    <source>
        <dbReference type="ARBA" id="ARBA00023082"/>
    </source>
</evidence>
<dbReference type="GO" id="GO:0016987">
    <property type="term" value="F:sigma factor activity"/>
    <property type="evidence" value="ECO:0007669"/>
    <property type="project" value="UniProtKB-KW"/>
</dbReference>
<dbReference type="InterPro" id="IPR039425">
    <property type="entry name" value="RNA_pol_sigma-70-like"/>
</dbReference>
<dbReference type="Pfam" id="PF08281">
    <property type="entry name" value="Sigma70_r4_2"/>
    <property type="match status" value="1"/>
</dbReference>
<dbReference type="CDD" id="cd06171">
    <property type="entry name" value="Sigma70_r4"/>
    <property type="match status" value="1"/>
</dbReference>
<dbReference type="PANTHER" id="PTHR43133:SF8">
    <property type="entry name" value="RNA POLYMERASE SIGMA FACTOR HI_1459-RELATED"/>
    <property type="match status" value="1"/>
</dbReference>
<accession>A0A2W5STR4</accession>
<keyword evidence="3" id="KW-0731">Sigma factor</keyword>
<dbReference type="InterPro" id="IPR036388">
    <property type="entry name" value="WH-like_DNA-bd_sf"/>
</dbReference>
<evidence type="ECO:0000313" key="7">
    <source>
        <dbReference type="EMBL" id="PZR06679.1"/>
    </source>
</evidence>
<dbReference type="GO" id="GO:0030246">
    <property type="term" value="F:carbohydrate binding"/>
    <property type="evidence" value="ECO:0007669"/>
    <property type="project" value="InterPro"/>
</dbReference>
<keyword evidence="4" id="KW-0238">DNA-binding</keyword>
<dbReference type="SUPFAM" id="SSF49452">
    <property type="entry name" value="Starch-binding domain-like"/>
    <property type="match status" value="2"/>
</dbReference>
<dbReference type="InterPro" id="IPR013249">
    <property type="entry name" value="RNA_pol_sigma70_r4_t2"/>
</dbReference>
<dbReference type="InterPro" id="IPR041489">
    <property type="entry name" value="PDZ_6"/>
</dbReference>
<dbReference type="InterPro" id="IPR013324">
    <property type="entry name" value="RNA_pol_sigma_r3/r4-like"/>
</dbReference>
<dbReference type="SUPFAM" id="SSF88946">
    <property type="entry name" value="Sigma2 domain of RNA polymerase sigma factors"/>
    <property type="match status" value="1"/>
</dbReference>
<dbReference type="SUPFAM" id="SSF88659">
    <property type="entry name" value="Sigma3 and sigma4 domains of RNA polymerase sigma factors"/>
    <property type="match status" value="1"/>
</dbReference>
<keyword evidence="2" id="KW-0805">Transcription regulation</keyword>
<dbReference type="GO" id="GO:0006352">
    <property type="term" value="P:DNA-templated transcription initiation"/>
    <property type="evidence" value="ECO:0007669"/>
    <property type="project" value="InterPro"/>
</dbReference>
<dbReference type="Gene3D" id="2.30.42.10">
    <property type="match status" value="1"/>
</dbReference>
<dbReference type="InterPro" id="IPR036034">
    <property type="entry name" value="PDZ_sf"/>
</dbReference>
<evidence type="ECO:0000256" key="2">
    <source>
        <dbReference type="ARBA" id="ARBA00023015"/>
    </source>
</evidence>
<evidence type="ECO:0000256" key="1">
    <source>
        <dbReference type="ARBA" id="ARBA00010641"/>
    </source>
</evidence>
<sequence length="1120" mass="118148">MMKPAPPTLDETLAQTEWVRRLARSLVSDADADDLAQDAWEASLSVDDPSRGWFAGALRNLAAFRHRTTARRVRRDAATERPEPEPTPDVVMERLEAQRQLTTLVSALPEPTRTVLYLRYFEGLDATAIGQRLQLPPGTVRWRLKQGLDVLRAQLDERLGGRERWSALLLPLTKLDGPPLHLAGVAFMKLKKLFAVTVAALLLVAAAFVLRCSSGPAPTVTVITSKPDVAAPVARRVANAPELPNSPLPAWRAQAGAPSRRVAGRVMLDGAPLEGAVVTLTIDEQPSEAPPQQRVSANDGTFDFGVQPAASVGVGAFVDGHAPTVVELDLRNPEAQPPPDALELVVPSGCPALLTGRVLDSGSGPVSDATVRPARTIGAQTDAQGSYALCLPLGENELVVEAASYGAMSMRLTLQGPLQRDVVLTPAAVIEGVVVDAAERPVADAIVSSRQRMWQNNDMARPGFARSDVMGRFSLSVAPGDYRVQATAGGSSSSTIQVVSAMVGEPSRKLVLVVKPAVRIRGIVSSDGKPVPGARVTAHTVATGRAVDAFSQNDGRFVIDGVPPGELVFTAEPWAVDQPRRYVAKADAPEVTLQVKRMAVVRGVVTRDKKPVAGAKVTAKSMWGDVKAVSDANGRYALEGLNKGGHQVMANSEAEGAFVLETVSIKGREQVELDLELSSAAFVDGTLVDEKNQPIEGARVVWTGARQDDEGTATTDAKGHFHAAQLTGGDTYAPQVYLSGQVSAVGAKPANGAFPKVKLADGHSKAENVRLQVKVEKLTLSGRVVDLQGNPVADAKVRAKPASHENTFSPYEALPQVFTDAQGRFTFEALQSGTWSVQARSARGEEAMAKGEAGARELVITLRPTATVEGKLVGYANTPVVYASRGSGGFVSGQVTGETFRLVLAAGEWTITAMDNLEGDIKKVTLKDGEARELTFQSHGTGKLTGRLIDFESGQPVPNVMCRTILAVGSTPGITNWDSASVPMSDEEGRFVFESAPAGHVLVACLGDEVQSGGSAFVDLPRGGALNVTIKVVLRTGRASGHGIGIYDLSTKISEVLPDSPAAKAGLQAGDVLLAIDGRPVTELDPDSASALLDNHAPGAMSLSVQRAGAPINVTLTLPR</sequence>
<dbReference type="GO" id="GO:0003677">
    <property type="term" value="F:DNA binding"/>
    <property type="evidence" value="ECO:0007669"/>
    <property type="project" value="UniProtKB-KW"/>
</dbReference>
<dbReference type="InterPro" id="IPR001478">
    <property type="entry name" value="PDZ"/>
</dbReference>
<evidence type="ECO:0000256" key="4">
    <source>
        <dbReference type="ARBA" id="ARBA00023125"/>
    </source>
</evidence>
<dbReference type="InterPro" id="IPR013325">
    <property type="entry name" value="RNA_pol_sigma_r2"/>
</dbReference>
<feature type="domain" description="PDZ" evidence="6">
    <location>
        <begin position="1031"/>
        <end position="1095"/>
    </location>
</feature>
<protein>
    <recommendedName>
        <fullName evidence="6">PDZ domain-containing protein</fullName>
    </recommendedName>
</protein>
<gene>
    <name evidence="7" type="ORF">DI536_29625</name>
</gene>
<dbReference type="EMBL" id="QFQP01000036">
    <property type="protein sequence ID" value="PZR06679.1"/>
    <property type="molecule type" value="Genomic_DNA"/>
</dbReference>
<dbReference type="SMART" id="SM00228">
    <property type="entry name" value="PDZ"/>
    <property type="match status" value="1"/>
</dbReference>
<dbReference type="PROSITE" id="PS50106">
    <property type="entry name" value="PDZ"/>
    <property type="match status" value="1"/>
</dbReference>
<keyword evidence="5" id="KW-0804">Transcription</keyword>
<name>A0A2W5STR4_9BACT</name>
<dbReference type="InterPro" id="IPR014284">
    <property type="entry name" value="RNA_pol_sigma-70_dom"/>
</dbReference>
<dbReference type="Gene3D" id="2.60.40.1120">
    <property type="entry name" value="Carboxypeptidase-like, regulatory domain"/>
    <property type="match status" value="5"/>
</dbReference>
<comment type="caution">
    <text evidence="7">The sequence shown here is derived from an EMBL/GenBank/DDBJ whole genome shotgun (WGS) entry which is preliminary data.</text>
</comment>
<dbReference type="NCBIfam" id="TIGR02937">
    <property type="entry name" value="sigma70-ECF"/>
    <property type="match status" value="1"/>
</dbReference>
<comment type="similarity">
    <text evidence="1">Belongs to the sigma-70 factor family. ECF subfamily.</text>
</comment>
<dbReference type="InterPro" id="IPR013784">
    <property type="entry name" value="Carb-bd-like_fold"/>
</dbReference>
<evidence type="ECO:0000259" key="6">
    <source>
        <dbReference type="PROSITE" id="PS50106"/>
    </source>
</evidence>
<organism evidence="7 8">
    <name type="scientific">Archangium gephyra</name>
    <dbReference type="NCBI Taxonomy" id="48"/>
    <lineage>
        <taxon>Bacteria</taxon>
        <taxon>Pseudomonadati</taxon>
        <taxon>Myxococcota</taxon>
        <taxon>Myxococcia</taxon>
        <taxon>Myxococcales</taxon>
        <taxon>Cystobacterineae</taxon>
        <taxon>Archangiaceae</taxon>
        <taxon>Archangium</taxon>
    </lineage>
</organism>
<dbReference type="SUPFAM" id="SSF50156">
    <property type="entry name" value="PDZ domain-like"/>
    <property type="match status" value="1"/>
</dbReference>
<dbReference type="Proteomes" id="UP000249061">
    <property type="component" value="Unassembled WGS sequence"/>
</dbReference>
<dbReference type="Gene3D" id="1.10.10.10">
    <property type="entry name" value="Winged helix-like DNA-binding domain superfamily/Winged helix DNA-binding domain"/>
    <property type="match status" value="1"/>
</dbReference>
<dbReference type="PANTHER" id="PTHR43133">
    <property type="entry name" value="RNA POLYMERASE ECF-TYPE SIGMA FACTO"/>
    <property type="match status" value="1"/>
</dbReference>
<proteinExistence type="inferred from homology"/>
<dbReference type="AlphaFoldDB" id="A0A2W5STR4"/>
<dbReference type="CDD" id="cd06779">
    <property type="entry name" value="cpPDZ_Deg_HtrA-like"/>
    <property type="match status" value="1"/>
</dbReference>
<dbReference type="Pfam" id="PF17820">
    <property type="entry name" value="PDZ_6"/>
    <property type="match status" value="1"/>
</dbReference>
<dbReference type="Pfam" id="PF13620">
    <property type="entry name" value="CarboxypepD_reg"/>
    <property type="match status" value="4"/>
</dbReference>